<dbReference type="SUPFAM" id="SSF141868">
    <property type="entry name" value="EAL domain-like"/>
    <property type="match status" value="1"/>
</dbReference>
<dbReference type="PROSITE" id="PS50883">
    <property type="entry name" value="EAL"/>
    <property type="match status" value="1"/>
</dbReference>
<dbReference type="Gene3D" id="3.30.70.270">
    <property type="match status" value="1"/>
</dbReference>
<feature type="transmembrane region" description="Helical" evidence="1">
    <location>
        <begin position="135"/>
        <end position="153"/>
    </location>
</feature>
<keyword evidence="5" id="KW-1185">Reference proteome</keyword>
<evidence type="ECO:0000256" key="1">
    <source>
        <dbReference type="SAM" id="Phobius"/>
    </source>
</evidence>
<dbReference type="Pfam" id="PF00563">
    <property type="entry name" value="EAL"/>
    <property type="match status" value="1"/>
</dbReference>
<keyword evidence="1" id="KW-0472">Membrane</keyword>
<proteinExistence type="predicted"/>
<feature type="domain" description="GGDEF" evidence="3">
    <location>
        <begin position="266"/>
        <end position="400"/>
    </location>
</feature>
<dbReference type="InterPro" id="IPR001633">
    <property type="entry name" value="EAL_dom"/>
</dbReference>
<name>A0ABQ1J339_9PROT</name>
<dbReference type="PANTHER" id="PTHR33121:SF71">
    <property type="entry name" value="OXYGEN SENSOR PROTEIN DOSP"/>
    <property type="match status" value="1"/>
</dbReference>
<dbReference type="SMART" id="SM00052">
    <property type="entry name" value="EAL"/>
    <property type="match status" value="1"/>
</dbReference>
<evidence type="ECO:0000313" key="5">
    <source>
        <dbReference type="Proteomes" id="UP000628854"/>
    </source>
</evidence>
<sequence>MPTLLAEAKEGQNLPPNLRSIFVVRRDEPELNRARYRALSRQLPLMYGILAINMLALATTHRDVAPVFMTVVIPALFIAFMLVRTIHFVMSWHRVIEDAAIIRRLNNTVWVTGMTATCFTAWGLTFFEFGSAEHHAQLIFFIGLTTATCAFCLMHLPQAALLMFAVVTGSTCIYLVQMQSSVYLAIAFNMALVAFVFGTLLLSSERDFTRMILQKQAQRRQHLRLQALNEENRKLANTDSLTGLSNRRQFLHEIDELVQRHELYASEFVVALLDLDGFKPINDVFGHPAGDQVLVQTAERLKVAFEDEPVTVARLGGDEFGLLFRKPGTDEQVLETVRRACRELKKPFNFDEGSANLTATIGMARFPTAADTRSHLFDRAEYALYYAKQHSKAEPVFFSHEHERLIFANSAMEQALRHADLEKEMTVEFQPVLDLSAGHSRGVEALARWYSPQLGRVRPDLFIKAAENIGMIGHLTEVLFRKAVAEAVHWPADLILSFNLSAISLTSAGPVQRLLSIADRAGMPSHRLMFEITESAVMKDFDSAQEVLAVIRNAGCRIAIDDFGTGFSSLAYVHRLPIDTLKVDRSFIRDLTRNEKSANVLRSILGLCENLEMDCIIEGVETQEQFDLVTDLGGVYIQGYYYSKPLSAGDTHMVLQIEFENDVRDVPPARLAVV</sequence>
<organism evidence="4 5">
    <name type="scientific">Henriciella pelagia</name>
    <dbReference type="NCBI Taxonomy" id="1977912"/>
    <lineage>
        <taxon>Bacteria</taxon>
        <taxon>Pseudomonadati</taxon>
        <taxon>Pseudomonadota</taxon>
        <taxon>Alphaproteobacteria</taxon>
        <taxon>Hyphomonadales</taxon>
        <taxon>Hyphomonadaceae</taxon>
        <taxon>Henriciella</taxon>
    </lineage>
</organism>
<comment type="caution">
    <text evidence="4">The sequence shown here is derived from an EMBL/GenBank/DDBJ whole genome shotgun (WGS) entry which is preliminary data.</text>
</comment>
<dbReference type="SUPFAM" id="SSF55073">
    <property type="entry name" value="Nucleotide cyclase"/>
    <property type="match status" value="1"/>
</dbReference>
<dbReference type="CDD" id="cd01948">
    <property type="entry name" value="EAL"/>
    <property type="match status" value="1"/>
</dbReference>
<dbReference type="CDD" id="cd01949">
    <property type="entry name" value="GGDEF"/>
    <property type="match status" value="1"/>
</dbReference>
<keyword evidence="1" id="KW-0812">Transmembrane</keyword>
<dbReference type="RefSeq" id="WP_084394077.1">
    <property type="nucleotide sequence ID" value="NZ_BMKF01000001.1"/>
</dbReference>
<dbReference type="EMBL" id="BMKF01000001">
    <property type="protein sequence ID" value="GGB56682.1"/>
    <property type="molecule type" value="Genomic_DNA"/>
</dbReference>
<dbReference type="PROSITE" id="PS50887">
    <property type="entry name" value="GGDEF"/>
    <property type="match status" value="1"/>
</dbReference>
<dbReference type="Gene3D" id="3.20.20.450">
    <property type="entry name" value="EAL domain"/>
    <property type="match status" value="1"/>
</dbReference>
<protein>
    <submittedName>
        <fullName evidence="4">GGDEF-domain containing protein</fullName>
    </submittedName>
</protein>
<dbReference type="InterPro" id="IPR035919">
    <property type="entry name" value="EAL_sf"/>
</dbReference>
<feature type="transmembrane region" description="Helical" evidence="1">
    <location>
        <begin position="43"/>
        <end position="61"/>
    </location>
</feature>
<feature type="transmembrane region" description="Helical" evidence="1">
    <location>
        <begin position="109"/>
        <end position="129"/>
    </location>
</feature>
<feature type="transmembrane region" description="Helical" evidence="1">
    <location>
        <begin position="67"/>
        <end position="89"/>
    </location>
</feature>
<feature type="domain" description="EAL" evidence="2">
    <location>
        <begin position="409"/>
        <end position="659"/>
    </location>
</feature>
<dbReference type="Proteomes" id="UP000628854">
    <property type="component" value="Unassembled WGS sequence"/>
</dbReference>
<dbReference type="SMART" id="SM00267">
    <property type="entry name" value="GGDEF"/>
    <property type="match status" value="1"/>
</dbReference>
<dbReference type="NCBIfam" id="TIGR00254">
    <property type="entry name" value="GGDEF"/>
    <property type="match status" value="1"/>
</dbReference>
<dbReference type="InterPro" id="IPR043128">
    <property type="entry name" value="Rev_trsase/Diguanyl_cyclase"/>
</dbReference>
<evidence type="ECO:0000259" key="2">
    <source>
        <dbReference type="PROSITE" id="PS50883"/>
    </source>
</evidence>
<accession>A0ABQ1J339</accession>
<evidence type="ECO:0000259" key="3">
    <source>
        <dbReference type="PROSITE" id="PS50887"/>
    </source>
</evidence>
<feature type="transmembrane region" description="Helical" evidence="1">
    <location>
        <begin position="182"/>
        <end position="202"/>
    </location>
</feature>
<dbReference type="Pfam" id="PF00990">
    <property type="entry name" value="GGDEF"/>
    <property type="match status" value="1"/>
</dbReference>
<dbReference type="InterPro" id="IPR000160">
    <property type="entry name" value="GGDEF_dom"/>
</dbReference>
<dbReference type="InterPro" id="IPR029787">
    <property type="entry name" value="Nucleotide_cyclase"/>
</dbReference>
<dbReference type="PANTHER" id="PTHR33121">
    <property type="entry name" value="CYCLIC DI-GMP PHOSPHODIESTERASE PDEF"/>
    <property type="match status" value="1"/>
</dbReference>
<dbReference type="InterPro" id="IPR050706">
    <property type="entry name" value="Cyclic-di-GMP_PDE-like"/>
</dbReference>
<gene>
    <name evidence="4" type="ORF">GCM10011503_01270</name>
</gene>
<keyword evidence="1" id="KW-1133">Transmembrane helix</keyword>
<evidence type="ECO:0000313" key="4">
    <source>
        <dbReference type="EMBL" id="GGB56682.1"/>
    </source>
</evidence>
<reference evidence="5" key="1">
    <citation type="journal article" date="2019" name="Int. J. Syst. Evol. Microbiol.">
        <title>The Global Catalogue of Microorganisms (GCM) 10K type strain sequencing project: providing services to taxonomists for standard genome sequencing and annotation.</title>
        <authorList>
            <consortium name="The Broad Institute Genomics Platform"/>
            <consortium name="The Broad Institute Genome Sequencing Center for Infectious Disease"/>
            <person name="Wu L."/>
            <person name="Ma J."/>
        </authorList>
    </citation>
    <scope>NUCLEOTIDE SEQUENCE [LARGE SCALE GENOMIC DNA]</scope>
    <source>
        <strain evidence="5">CGMCC 1.15928</strain>
    </source>
</reference>